<evidence type="ECO:0000313" key="2">
    <source>
        <dbReference type="Proteomes" id="UP001431634"/>
    </source>
</evidence>
<evidence type="ECO:0000313" key="1">
    <source>
        <dbReference type="EMBL" id="MDI2090998.1"/>
    </source>
</evidence>
<name>A0ABT6Q1N4_9PROT</name>
<comment type="caution">
    <text evidence="1">The sequence shown here is derived from an EMBL/GenBank/DDBJ whole genome shotgun (WGS) entry which is preliminary data.</text>
</comment>
<sequence>MRELSTHEIKNVSGSGIYASIGSGVGYIAGKALEYFIKSSTSLTSALSTLGQGIGLAIESFTPLDVISLFNAAKQIYSGVTGIIGNWPVEGISLQS</sequence>
<reference evidence="1" key="1">
    <citation type="submission" date="2023-05" db="EMBL/GenBank/DDBJ databases">
        <title>Whole genome sequence of Commensalibacter sp.</title>
        <authorList>
            <person name="Charoenyingcharoen P."/>
            <person name="Yukphan P."/>
        </authorList>
    </citation>
    <scope>NUCLEOTIDE SEQUENCE</scope>
    <source>
        <strain evidence="1">TBRC 16381</strain>
    </source>
</reference>
<accession>A0ABT6Q1N4</accession>
<gene>
    <name evidence="1" type="ORF">QJV27_06380</name>
</gene>
<proteinExistence type="predicted"/>
<dbReference type="Proteomes" id="UP001431634">
    <property type="component" value="Unassembled WGS sequence"/>
</dbReference>
<dbReference type="EMBL" id="JASBAO010000001">
    <property type="protein sequence ID" value="MDI2090998.1"/>
    <property type="molecule type" value="Genomic_DNA"/>
</dbReference>
<keyword evidence="2" id="KW-1185">Reference proteome</keyword>
<protein>
    <submittedName>
        <fullName evidence="1">Uncharacterized protein</fullName>
    </submittedName>
</protein>
<dbReference type="RefSeq" id="WP_281448110.1">
    <property type="nucleotide sequence ID" value="NZ_JASBAO010000001.1"/>
</dbReference>
<organism evidence="1 2">
    <name type="scientific">Commensalibacter oyaizuii</name>
    <dbReference type="NCBI Taxonomy" id="3043873"/>
    <lineage>
        <taxon>Bacteria</taxon>
        <taxon>Pseudomonadati</taxon>
        <taxon>Pseudomonadota</taxon>
        <taxon>Alphaproteobacteria</taxon>
        <taxon>Acetobacterales</taxon>
        <taxon>Acetobacteraceae</taxon>
    </lineage>
</organism>